<evidence type="ECO:0000313" key="1">
    <source>
        <dbReference type="EMBL" id="KAF7630940.1"/>
    </source>
</evidence>
<organism evidence="1 2">
    <name type="scientific">Meloidogyne graminicola</name>
    <dbReference type="NCBI Taxonomy" id="189291"/>
    <lineage>
        <taxon>Eukaryota</taxon>
        <taxon>Metazoa</taxon>
        <taxon>Ecdysozoa</taxon>
        <taxon>Nematoda</taxon>
        <taxon>Chromadorea</taxon>
        <taxon>Rhabditida</taxon>
        <taxon>Tylenchina</taxon>
        <taxon>Tylenchomorpha</taxon>
        <taxon>Tylenchoidea</taxon>
        <taxon>Meloidogynidae</taxon>
        <taxon>Meloidogyninae</taxon>
        <taxon>Meloidogyne</taxon>
    </lineage>
</organism>
<keyword evidence="2" id="KW-1185">Reference proteome</keyword>
<gene>
    <name evidence="1" type="ORF">Mgra_00008809</name>
</gene>
<sequence>METSDGIISNEIKLPTNSPFPEDLSENVACFSIKKHTKLTRIITRAEKDFSNESVKRIIFHGISSCEKCISFVEVFKQIFNKEPIFQWNILKKNQNANLKEIDLINPEIFIMISKDPFPDKYRCLSQQMRTCEDNAEITEFNISKGASQIKKQLGKQYVSKQNKKMNKWRRPNKCSKKNIFLFCFFSKISQR</sequence>
<dbReference type="EMBL" id="JABEBT010000124">
    <property type="protein sequence ID" value="KAF7630940.1"/>
    <property type="molecule type" value="Genomic_DNA"/>
</dbReference>
<evidence type="ECO:0000313" key="2">
    <source>
        <dbReference type="Proteomes" id="UP000605970"/>
    </source>
</evidence>
<protein>
    <submittedName>
        <fullName evidence="1">Alba domain-containing protein</fullName>
    </submittedName>
</protein>
<reference evidence="1" key="1">
    <citation type="journal article" date="2020" name="Ecol. Evol.">
        <title>Genome structure and content of the rice root-knot nematode (Meloidogyne graminicola).</title>
        <authorList>
            <person name="Phan N.T."/>
            <person name="Danchin E.G.J."/>
            <person name="Klopp C."/>
            <person name="Perfus-Barbeoch L."/>
            <person name="Kozlowski D.K."/>
            <person name="Koutsovoulos G.D."/>
            <person name="Lopez-Roques C."/>
            <person name="Bouchez O."/>
            <person name="Zahm M."/>
            <person name="Besnard G."/>
            <person name="Bellafiore S."/>
        </authorList>
    </citation>
    <scope>NUCLEOTIDE SEQUENCE</scope>
    <source>
        <strain evidence="1">VN-18</strain>
    </source>
</reference>
<dbReference type="Proteomes" id="UP000605970">
    <property type="component" value="Unassembled WGS sequence"/>
</dbReference>
<dbReference type="AlphaFoldDB" id="A0A8S9ZES1"/>
<name>A0A8S9ZES1_9BILA</name>
<accession>A0A8S9ZES1</accession>
<comment type="caution">
    <text evidence="1">The sequence shown here is derived from an EMBL/GenBank/DDBJ whole genome shotgun (WGS) entry which is preliminary data.</text>
</comment>
<dbReference type="OrthoDB" id="424402at2759"/>
<proteinExistence type="predicted"/>